<reference evidence="4" key="4">
    <citation type="submission" date="2025-05" db="UniProtKB">
        <authorList>
            <consortium name="EnsemblFungi"/>
        </authorList>
    </citation>
    <scope>IDENTIFICATION</scope>
    <source>
        <strain evidence="4">isolate 1-1 / race 1 (BBBD)</strain>
    </source>
</reference>
<feature type="compositionally biased region" description="Low complexity" evidence="1">
    <location>
        <begin position="34"/>
        <end position="45"/>
    </location>
</feature>
<keyword evidence="5" id="KW-1185">Reference proteome</keyword>
<feature type="region of interest" description="Disordered" evidence="1">
    <location>
        <begin position="1"/>
        <end position="129"/>
    </location>
</feature>
<feature type="compositionally biased region" description="Basic residues" evidence="1">
    <location>
        <begin position="243"/>
        <end position="252"/>
    </location>
</feature>
<evidence type="ECO:0000313" key="3">
    <source>
        <dbReference type="EMBL" id="OAV99291.1"/>
    </source>
</evidence>
<reference evidence="4 5" key="3">
    <citation type="journal article" date="2017" name="G3 (Bethesda)">
        <title>Comparative analysis highlights variable genome content of wheat rusts and divergence of the mating loci.</title>
        <authorList>
            <person name="Cuomo C.A."/>
            <person name="Bakkeren G."/>
            <person name="Khalil H.B."/>
            <person name="Panwar V."/>
            <person name="Joly D."/>
            <person name="Linning R."/>
            <person name="Sakthikumar S."/>
            <person name="Song X."/>
            <person name="Adiconis X."/>
            <person name="Fan L."/>
            <person name="Goldberg J.M."/>
            <person name="Levin J.Z."/>
            <person name="Young S."/>
            <person name="Zeng Q."/>
            <person name="Anikster Y."/>
            <person name="Bruce M."/>
            <person name="Wang M."/>
            <person name="Yin C."/>
            <person name="McCallum B."/>
            <person name="Szabo L.J."/>
            <person name="Hulbert S."/>
            <person name="Chen X."/>
            <person name="Fellers J.P."/>
        </authorList>
    </citation>
    <scope>NUCLEOTIDE SEQUENCE</scope>
    <source>
        <strain evidence="4">isolate 1-1 / race 1 (BBBD)</strain>
        <strain evidence="5">Isolate 1-1 / race 1 (BBBD)</strain>
    </source>
</reference>
<dbReference type="VEuPathDB" id="FungiDB:PTTG_12410"/>
<name>A0A180H3A0_PUCT1</name>
<evidence type="ECO:0000256" key="1">
    <source>
        <dbReference type="SAM" id="MobiDB-lite"/>
    </source>
</evidence>
<evidence type="ECO:0000256" key="2">
    <source>
        <dbReference type="SAM" id="Phobius"/>
    </source>
</evidence>
<feature type="region of interest" description="Disordered" evidence="1">
    <location>
        <begin position="209"/>
        <end position="252"/>
    </location>
</feature>
<dbReference type="EMBL" id="ADAS02000003">
    <property type="protein sequence ID" value="OAV99291.1"/>
    <property type="molecule type" value="Genomic_DNA"/>
</dbReference>
<reference evidence="3" key="1">
    <citation type="submission" date="2009-11" db="EMBL/GenBank/DDBJ databases">
        <authorList>
            <consortium name="The Broad Institute Genome Sequencing Platform"/>
            <person name="Ward D."/>
            <person name="Feldgarden M."/>
            <person name="Earl A."/>
            <person name="Young S.K."/>
            <person name="Zeng Q."/>
            <person name="Koehrsen M."/>
            <person name="Alvarado L."/>
            <person name="Berlin A."/>
            <person name="Bochicchio J."/>
            <person name="Borenstein D."/>
            <person name="Chapman S.B."/>
            <person name="Chen Z."/>
            <person name="Engels R."/>
            <person name="Freedman E."/>
            <person name="Gellesch M."/>
            <person name="Goldberg J."/>
            <person name="Griggs A."/>
            <person name="Gujja S."/>
            <person name="Heilman E."/>
            <person name="Heiman D."/>
            <person name="Hepburn T."/>
            <person name="Howarth C."/>
            <person name="Jen D."/>
            <person name="Larson L."/>
            <person name="Lewis B."/>
            <person name="Mehta T."/>
            <person name="Park D."/>
            <person name="Pearson M."/>
            <person name="Roberts A."/>
            <person name="Saif S."/>
            <person name="Shea T."/>
            <person name="Shenoy N."/>
            <person name="Sisk P."/>
            <person name="Stolte C."/>
            <person name="Sykes S."/>
            <person name="Thomson T."/>
            <person name="Walk T."/>
            <person name="White J."/>
            <person name="Yandava C."/>
            <person name="Izard J."/>
            <person name="Baranova O.V."/>
            <person name="Blanton J.M."/>
            <person name="Tanner A.C."/>
            <person name="Dewhirst F.E."/>
            <person name="Haas B."/>
            <person name="Nusbaum C."/>
            <person name="Birren B."/>
        </authorList>
    </citation>
    <scope>NUCLEOTIDE SEQUENCE [LARGE SCALE GENOMIC DNA]</scope>
    <source>
        <strain evidence="3">1-1 BBBD Race 1</strain>
    </source>
</reference>
<proteinExistence type="predicted"/>
<protein>
    <submittedName>
        <fullName evidence="3 4">Uncharacterized protein</fullName>
    </submittedName>
</protein>
<sequence>MNSTHQYSGRSPEYNAGAYGRDGAPAQNFMSSLAPAHRQPAPQRPNIAPSERPLPPMDRLSPSSHPGPRGPPTYPAEDPFVSPFDPKLPPPKAAFLEPTSPTSHSYESHSSGGLIHGESEKPSTRQDFYRPDTQWKDLDRAKQQGSSNWLQKQSQAGSKFKTITWIIAVFALVIIGALIAKIITKKSEPVTAPASLKWANGADHVPTFGANSTTSAAPTDTSKTAKTASDSTSSPSTSAKTASAKRHLVVLD</sequence>
<feature type="transmembrane region" description="Helical" evidence="2">
    <location>
        <begin position="162"/>
        <end position="183"/>
    </location>
</feature>
<reference evidence="3" key="2">
    <citation type="submission" date="2016-05" db="EMBL/GenBank/DDBJ databases">
        <title>Comparative analysis highlights variable genome content of wheat rusts and divergence of the mating loci.</title>
        <authorList>
            <person name="Cuomo C.A."/>
            <person name="Bakkeren G."/>
            <person name="Szabo L."/>
            <person name="Khalil H."/>
            <person name="Joly D."/>
            <person name="Goldberg J."/>
            <person name="Young S."/>
            <person name="Zeng Q."/>
            <person name="Fellers J."/>
        </authorList>
    </citation>
    <scope>NUCLEOTIDE SEQUENCE [LARGE SCALE GENOMIC DNA]</scope>
    <source>
        <strain evidence="3">1-1 BBBD Race 1</strain>
    </source>
</reference>
<organism evidence="3">
    <name type="scientific">Puccinia triticina (isolate 1-1 / race 1 (BBBD))</name>
    <name type="common">Brown leaf rust fungus</name>
    <dbReference type="NCBI Taxonomy" id="630390"/>
    <lineage>
        <taxon>Eukaryota</taxon>
        <taxon>Fungi</taxon>
        <taxon>Dikarya</taxon>
        <taxon>Basidiomycota</taxon>
        <taxon>Pucciniomycotina</taxon>
        <taxon>Pucciniomycetes</taxon>
        <taxon>Pucciniales</taxon>
        <taxon>Pucciniaceae</taxon>
        <taxon>Puccinia</taxon>
    </lineage>
</organism>
<evidence type="ECO:0000313" key="5">
    <source>
        <dbReference type="Proteomes" id="UP000005240"/>
    </source>
</evidence>
<dbReference type="OrthoDB" id="2503360at2759"/>
<dbReference type="Proteomes" id="UP000005240">
    <property type="component" value="Unassembled WGS sequence"/>
</dbReference>
<keyword evidence="2" id="KW-0472">Membrane</keyword>
<keyword evidence="2" id="KW-0812">Transmembrane</keyword>
<keyword evidence="2" id="KW-1133">Transmembrane helix</keyword>
<gene>
    <name evidence="3" type="ORF">PTTG_12410</name>
</gene>
<feature type="compositionally biased region" description="Basic and acidic residues" evidence="1">
    <location>
        <begin position="117"/>
        <end position="129"/>
    </location>
</feature>
<feature type="compositionally biased region" description="Low complexity" evidence="1">
    <location>
        <begin position="212"/>
        <end position="242"/>
    </location>
</feature>
<evidence type="ECO:0000313" key="4">
    <source>
        <dbReference type="EnsemblFungi" id="PTTG_12410-t43_1-p1"/>
    </source>
</evidence>
<accession>A0A180H3A0</accession>
<dbReference type="EnsemblFungi" id="PTTG_12410-t43_1">
    <property type="protein sequence ID" value="PTTG_12410-t43_1-p1"/>
    <property type="gene ID" value="PTTG_12410"/>
</dbReference>
<dbReference type="AlphaFoldDB" id="A0A180H3A0"/>
<feature type="compositionally biased region" description="Low complexity" evidence="1">
    <location>
        <begin position="97"/>
        <end position="113"/>
    </location>
</feature>